<comment type="caution">
    <text evidence="2">The sequence shown here is derived from an EMBL/GenBank/DDBJ whole genome shotgun (WGS) entry which is preliminary data.</text>
</comment>
<evidence type="ECO:0000313" key="3">
    <source>
        <dbReference type="Proteomes" id="UP000689195"/>
    </source>
</evidence>
<keyword evidence="3" id="KW-1185">Reference proteome</keyword>
<dbReference type="PROSITE" id="PS51286">
    <property type="entry name" value="RAP"/>
    <property type="match status" value="1"/>
</dbReference>
<dbReference type="EMBL" id="CAJJDO010000121">
    <property type="protein sequence ID" value="CAD8199293.1"/>
    <property type="molecule type" value="Genomic_DNA"/>
</dbReference>
<protein>
    <recommendedName>
        <fullName evidence="1">RAP domain-containing protein</fullName>
    </recommendedName>
</protein>
<organism evidence="2 3">
    <name type="scientific">Paramecium pentaurelia</name>
    <dbReference type="NCBI Taxonomy" id="43138"/>
    <lineage>
        <taxon>Eukaryota</taxon>
        <taxon>Sar</taxon>
        <taxon>Alveolata</taxon>
        <taxon>Ciliophora</taxon>
        <taxon>Intramacronucleata</taxon>
        <taxon>Oligohymenophorea</taxon>
        <taxon>Peniculida</taxon>
        <taxon>Parameciidae</taxon>
        <taxon>Paramecium</taxon>
    </lineage>
</organism>
<evidence type="ECO:0000259" key="1">
    <source>
        <dbReference type="PROSITE" id="PS51286"/>
    </source>
</evidence>
<evidence type="ECO:0000313" key="2">
    <source>
        <dbReference type="EMBL" id="CAD8199293.1"/>
    </source>
</evidence>
<feature type="domain" description="RAP" evidence="1">
    <location>
        <begin position="132"/>
        <end position="194"/>
    </location>
</feature>
<dbReference type="Pfam" id="PF08373">
    <property type="entry name" value="RAP"/>
    <property type="match status" value="1"/>
</dbReference>
<name>A0A8S1XEL5_9CILI</name>
<proteinExistence type="predicted"/>
<gene>
    <name evidence="2" type="ORF">PPENT_87.1.T1210107</name>
</gene>
<dbReference type="SMART" id="SM00952">
    <property type="entry name" value="RAP"/>
    <property type="match status" value="1"/>
</dbReference>
<dbReference type="Proteomes" id="UP000689195">
    <property type="component" value="Unassembled WGS sequence"/>
</dbReference>
<reference evidence="2" key="1">
    <citation type="submission" date="2021-01" db="EMBL/GenBank/DDBJ databases">
        <authorList>
            <consortium name="Genoscope - CEA"/>
            <person name="William W."/>
        </authorList>
    </citation>
    <scope>NUCLEOTIDE SEQUENCE</scope>
</reference>
<dbReference type="OrthoDB" id="291694at2759"/>
<dbReference type="AlphaFoldDB" id="A0A8S1XEL5"/>
<accession>A0A8S1XEL5</accession>
<dbReference type="InterPro" id="IPR013584">
    <property type="entry name" value="RAP"/>
</dbReference>
<sequence length="199" mass="23995">MDQKKEAIQNYVGSFNYRFCQLIFNLFPEVISQNYYDAQPLEQNQFYPYFLKFIRTYKIARKVIEKRTGYQKADYFEYQNINFLKMPIEEKQDKFTNLEIKVLEVLNSLNIKYNTQQRVLIYDVDILLSNNTIINCNGPLHFIMNLKQQLIGYSPNHHTVIRHLKSGKYNIVDIEYEEWNKYKNLQNKQSYISSQINII</sequence>